<feature type="compositionally biased region" description="Polar residues" evidence="1">
    <location>
        <begin position="46"/>
        <end position="57"/>
    </location>
</feature>
<organism evidence="2 3">
    <name type="scientific">Allacma fusca</name>
    <dbReference type="NCBI Taxonomy" id="39272"/>
    <lineage>
        <taxon>Eukaryota</taxon>
        <taxon>Metazoa</taxon>
        <taxon>Ecdysozoa</taxon>
        <taxon>Arthropoda</taxon>
        <taxon>Hexapoda</taxon>
        <taxon>Collembola</taxon>
        <taxon>Symphypleona</taxon>
        <taxon>Sminthuridae</taxon>
        <taxon>Allacma</taxon>
    </lineage>
</organism>
<sequence length="562" mass="63559">MGGRFTGSRSQGLKPKGWGCLATAQFQRSFLLNPLPLGNPHRRSSHQVSTQPSTQKPNLPDVISRRYHSHGLTSVHSGFRTISASNYHAHHSPKVRNHGESPKIGAVLKNFKGDTLRVLTDSAHSYVVLPKLDVEDYVWEGFSIQLTCIFHQPVQWIYKGDGAPLVKTETHRFAPDVFNASTFLFGAKVIFTHTNYKQTGQYSCQSIHEPSTLTSLFVFVPGKRIFVRDDKEGSLHSNSTDESLSTLIIHGDALSKRIKLPCSVSSPNVSVQLYKEGKLVEQSGKRIFYRPENGFEIFRETFNNPWGRYECVEEQSQQRLIIQVELPKYALPVSSLKDPEKNKISTYSENSFGHSVKHVHLKFHYDKRRNALACCAFDGQGKRLSQYPVLKYASCDSVSECKILQKRLEQTNCSVKRVCESKRMKQHCVGYELSEFDDQGLMECSVGDEAREFFQFSKIGDTVITDFSELPPTDEILEIVTEDSSTPGKTTFTCIANSFFFSHGLKWGFQNDSEDLLISDEKHPAKISIEFSPDEASKVYCFAPVWNSGEWRNVSVLHPQSF</sequence>
<dbReference type="PANTHER" id="PTHR15360:SF4">
    <property type="entry name" value="PROTEIN KINASE DOMAIN-CONTAINING PROTEIN"/>
    <property type="match status" value="1"/>
</dbReference>
<evidence type="ECO:0008006" key="4">
    <source>
        <dbReference type="Google" id="ProtNLM"/>
    </source>
</evidence>
<evidence type="ECO:0000256" key="1">
    <source>
        <dbReference type="SAM" id="MobiDB-lite"/>
    </source>
</evidence>
<evidence type="ECO:0000313" key="2">
    <source>
        <dbReference type="EMBL" id="CAG7659380.1"/>
    </source>
</evidence>
<dbReference type="InterPro" id="IPR042495">
    <property type="entry name" value="PDGFRL"/>
</dbReference>
<reference evidence="2" key="1">
    <citation type="submission" date="2021-06" db="EMBL/GenBank/DDBJ databases">
        <authorList>
            <person name="Hodson N. C."/>
            <person name="Mongue J. A."/>
            <person name="Jaron S. K."/>
        </authorList>
    </citation>
    <scope>NUCLEOTIDE SEQUENCE</scope>
</reference>
<proteinExistence type="predicted"/>
<feature type="region of interest" description="Disordered" evidence="1">
    <location>
        <begin position="34"/>
        <end position="60"/>
    </location>
</feature>
<dbReference type="Proteomes" id="UP000708208">
    <property type="component" value="Unassembled WGS sequence"/>
</dbReference>
<evidence type="ECO:0000313" key="3">
    <source>
        <dbReference type="Proteomes" id="UP000708208"/>
    </source>
</evidence>
<protein>
    <recommendedName>
        <fullName evidence="4">Ig-like domain-containing protein</fullName>
    </recommendedName>
</protein>
<dbReference type="OrthoDB" id="8251660at2759"/>
<dbReference type="PANTHER" id="PTHR15360">
    <property type="entry name" value="PLATELET-DERIVED GROWTH FACTOR RECEPTOR LIKE"/>
    <property type="match status" value="1"/>
</dbReference>
<comment type="caution">
    <text evidence="2">The sequence shown here is derived from an EMBL/GenBank/DDBJ whole genome shotgun (WGS) entry which is preliminary data.</text>
</comment>
<accession>A0A8J2J666</accession>
<dbReference type="AlphaFoldDB" id="A0A8J2J666"/>
<gene>
    <name evidence="2" type="ORF">AFUS01_LOCUS1201</name>
</gene>
<keyword evidence="3" id="KW-1185">Reference proteome</keyword>
<name>A0A8J2J666_9HEXA</name>
<dbReference type="EMBL" id="CAJVCH010006657">
    <property type="protein sequence ID" value="CAG7659380.1"/>
    <property type="molecule type" value="Genomic_DNA"/>
</dbReference>